<comment type="caution">
    <text evidence="1">The sequence shown here is derived from an EMBL/GenBank/DDBJ whole genome shotgun (WGS) entry which is preliminary data.</text>
</comment>
<evidence type="ECO:0000313" key="2">
    <source>
        <dbReference type="Proteomes" id="UP000814033"/>
    </source>
</evidence>
<evidence type="ECO:0000313" key="1">
    <source>
        <dbReference type="EMBL" id="KAI0050618.1"/>
    </source>
</evidence>
<organism evidence="1 2">
    <name type="scientific">Auriscalpium vulgare</name>
    <dbReference type="NCBI Taxonomy" id="40419"/>
    <lineage>
        <taxon>Eukaryota</taxon>
        <taxon>Fungi</taxon>
        <taxon>Dikarya</taxon>
        <taxon>Basidiomycota</taxon>
        <taxon>Agaricomycotina</taxon>
        <taxon>Agaricomycetes</taxon>
        <taxon>Russulales</taxon>
        <taxon>Auriscalpiaceae</taxon>
        <taxon>Auriscalpium</taxon>
    </lineage>
</organism>
<sequence length="291" mass="31318">MLSLPSTPKSGAALLRQHARTYSVSVKPPRVYPQKPVPRPYSEKKTFLYHQYIRLLETSTNSPLVFLQHDKFSIPNLIKLRTEIAKAAARHVTPPPSLAKPGPSAMPAEPAMPTLSVIRTSIFGVALRDFAPIDAQTSDEIARTVSKGFAVLSLPNLNPPQLQAILRAIERTVPKPKAPTPEELKQKAALAAADPPNPGRRPKRVRPTLQPELTLMGAFIEGRVFKAAAVTDVAKLPTLDTLRAQIVGLLSSPATQLAGVLSQASGGKLARTLEGLKKGLEDEQAAQAEAP</sequence>
<accession>A0ACB8S4A8</accession>
<protein>
    <submittedName>
        <fullName evidence="1">Uncharacterized protein</fullName>
    </submittedName>
</protein>
<gene>
    <name evidence="1" type="ORF">FA95DRAFT_1555536</name>
</gene>
<reference evidence="1" key="2">
    <citation type="journal article" date="2022" name="New Phytol.">
        <title>Evolutionary transition to the ectomycorrhizal habit in the genomes of a hyperdiverse lineage of mushroom-forming fungi.</title>
        <authorList>
            <person name="Looney B."/>
            <person name="Miyauchi S."/>
            <person name="Morin E."/>
            <person name="Drula E."/>
            <person name="Courty P.E."/>
            <person name="Kohler A."/>
            <person name="Kuo A."/>
            <person name="LaButti K."/>
            <person name="Pangilinan J."/>
            <person name="Lipzen A."/>
            <person name="Riley R."/>
            <person name="Andreopoulos W."/>
            <person name="He G."/>
            <person name="Johnson J."/>
            <person name="Nolan M."/>
            <person name="Tritt A."/>
            <person name="Barry K.W."/>
            <person name="Grigoriev I.V."/>
            <person name="Nagy L.G."/>
            <person name="Hibbett D."/>
            <person name="Henrissat B."/>
            <person name="Matheny P.B."/>
            <person name="Labbe J."/>
            <person name="Martin F.M."/>
        </authorList>
    </citation>
    <scope>NUCLEOTIDE SEQUENCE</scope>
    <source>
        <strain evidence="1">FP105234-sp</strain>
    </source>
</reference>
<reference evidence="1" key="1">
    <citation type="submission" date="2021-02" db="EMBL/GenBank/DDBJ databases">
        <authorList>
            <consortium name="DOE Joint Genome Institute"/>
            <person name="Ahrendt S."/>
            <person name="Looney B.P."/>
            <person name="Miyauchi S."/>
            <person name="Morin E."/>
            <person name="Drula E."/>
            <person name="Courty P.E."/>
            <person name="Chicoki N."/>
            <person name="Fauchery L."/>
            <person name="Kohler A."/>
            <person name="Kuo A."/>
            <person name="Labutti K."/>
            <person name="Pangilinan J."/>
            <person name="Lipzen A."/>
            <person name="Riley R."/>
            <person name="Andreopoulos W."/>
            <person name="He G."/>
            <person name="Johnson J."/>
            <person name="Barry K.W."/>
            <person name="Grigoriev I.V."/>
            <person name="Nagy L."/>
            <person name="Hibbett D."/>
            <person name="Henrissat B."/>
            <person name="Matheny P.B."/>
            <person name="Labbe J."/>
            <person name="Martin F."/>
        </authorList>
    </citation>
    <scope>NUCLEOTIDE SEQUENCE</scope>
    <source>
        <strain evidence="1">FP105234-sp</strain>
    </source>
</reference>
<name>A0ACB8S4A8_9AGAM</name>
<dbReference type="EMBL" id="MU275860">
    <property type="protein sequence ID" value="KAI0050618.1"/>
    <property type="molecule type" value="Genomic_DNA"/>
</dbReference>
<proteinExistence type="predicted"/>
<dbReference type="Proteomes" id="UP000814033">
    <property type="component" value="Unassembled WGS sequence"/>
</dbReference>
<keyword evidence="2" id="KW-1185">Reference proteome</keyword>